<feature type="transmembrane region" description="Helical" evidence="1">
    <location>
        <begin position="88"/>
        <end position="109"/>
    </location>
</feature>
<organism evidence="2 3">
    <name type="scientific">Halomonas heilongjiangensis</name>
    <dbReference type="NCBI Taxonomy" id="1387883"/>
    <lineage>
        <taxon>Bacteria</taxon>
        <taxon>Pseudomonadati</taxon>
        <taxon>Pseudomonadota</taxon>
        <taxon>Gammaproteobacteria</taxon>
        <taxon>Oceanospirillales</taxon>
        <taxon>Halomonadaceae</taxon>
        <taxon>Halomonas</taxon>
    </lineage>
</organism>
<dbReference type="RefSeq" id="WP_102626077.1">
    <property type="nucleotide sequence ID" value="NZ_PDOH01000050.1"/>
</dbReference>
<feature type="transmembrane region" description="Helical" evidence="1">
    <location>
        <begin position="225"/>
        <end position="246"/>
    </location>
</feature>
<reference evidence="2 3" key="1">
    <citation type="submission" date="2018-01" db="EMBL/GenBank/DDBJ databases">
        <title>Halomonas endophytica sp. nov., isolated from storage liquid in the stems of Populus euphratica.</title>
        <authorList>
            <person name="Chen C."/>
        </authorList>
    </citation>
    <scope>NUCLEOTIDE SEQUENCE [LARGE SCALE GENOMIC DNA]</scope>
    <source>
        <strain evidence="2 3">DSM 26881</strain>
    </source>
</reference>
<protein>
    <recommendedName>
        <fullName evidence="4">O-antigen ligase domain-containing protein</fullName>
    </recommendedName>
</protein>
<feature type="transmembrane region" description="Helical" evidence="1">
    <location>
        <begin position="116"/>
        <end position="135"/>
    </location>
</feature>
<feature type="transmembrane region" description="Helical" evidence="1">
    <location>
        <begin position="309"/>
        <end position="331"/>
    </location>
</feature>
<keyword evidence="1" id="KW-0812">Transmembrane</keyword>
<evidence type="ECO:0000256" key="1">
    <source>
        <dbReference type="SAM" id="Phobius"/>
    </source>
</evidence>
<dbReference type="OrthoDB" id="1936666at2"/>
<keyword evidence="1" id="KW-1133">Transmembrane helix</keyword>
<comment type="caution">
    <text evidence="2">The sequence shown here is derived from an EMBL/GenBank/DDBJ whole genome shotgun (WGS) entry which is preliminary data.</text>
</comment>
<dbReference type="EMBL" id="PNRE01000008">
    <property type="protein sequence ID" value="PMR71866.1"/>
    <property type="molecule type" value="Genomic_DNA"/>
</dbReference>
<accession>A0A2N7TUL6</accession>
<feature type="transmembrane region" description="Helical" evidence="1">
    <location>
        <begin position="351"/>
        <end position="372"/>
    </location>
</feature>
<name>A0A2N7TUL6_9GAMM</name>
<keyword evidence="3" id="KW-1185">Reference proteome</keyword>
<dbReference type="AlphaFoldDB" id="A0A2N7TUL6"/>
<proteinExistence type="predicted"/>
<gene>
    <name evidence="2" type="ORF">C1H66_01085</name>
</gene>
<feature type="transmembrane region" description="Helical" evidence="1">
    <location>
        <begin position="183"/>
        <end position="213"/>
    </location>
</feature>
<evidence type="ECO:0000313" key="2">
    <source>
        <dbReference type="EMBL" id="PMR71866.1"/>
    </source>
</evidence>
<feature type="transmembrane region" description="Helical" evidence="1">
    <location>
        <begin position="61"/>
        <end position="82"/>
    </location>
</feature>
<evidence type="ECO:0008006" key="4">
    <source>
        <dbReference type="Google" id="ProtNLM"/>
    </source>
</evidence>
<feature type="transmembrane region" description="Helical" evidence="1">
    <location>
        <begin position="36"/>
        <end position="54"/>
    </location>
</feature>
<keyword evidence="1" id="KW-0472">Membrane</keyword>
<evidence type="ECO:0000313" key="3">
    <source>
        <dbReference type="Proteomes" id="UP000235346"/>
    </source>
</evidence>
<sequence>MAIPVSRLQLFFAFVAICLSPIYIFSSGNPQPTDMAWAMFVMSMLLLSPGHLVAQFKKDAFSFVLVCLGAWVVFVSIVNAIYYNDGGIFLPAIYYVYNILVAVCLLTFLGRHGERYRKVLITSIVCAVLVVLLYWSYDVMLSSRRAIGPFNNPNQLAYFSLLMAGMLILLTKVERLASTGNTIVLGVLTLYLMSAASLTALAAFFMVALGLLLKLKTSFSRTTTRLLVIALLLVPFFYAVLSTSFGNEIHRMLFGRVDLIERKIENVGDSRGYNRILEYPEHVILGAGERGRDRFGYRQEIHSSFATMLFSYGVVGLMLFLAVLWLSFIKGRAPHFFILLAPALYSLTHQGLRFTLFWVFLVIVYWTSMQLASKADARRRSATADRRGSLAHLDHSHASKIDHS</sequence>
<feature type="transmembrane region" description="Helical" evidence="1">
    <location>
        <begin position="155"/>
        <end position="171"/>
    </location>
</feature>
<dbReference type="Proteomes" id="UP000235346">
    <property type="component" value="Unassembled WGS sequence"/>
</dbReference>